<organism evidence="2 3">
    <name type="scientific">Trichosporon asahii var. asahii (strain CBS 8904)</name>
    <name type="common">Yeast</name>
    <dbReference type="NCBI Taxonomy" id="1220162"/>
    <lineage>
        <taxon>Eukaryota</taxon>
        <taxon>Fungi</taxon>
        <taxon>Dikarya</taxon>
        <taxon>Basidiomycota</taxon>
        <taxon>Agaricomycotina</taxon>
        <taxon>Tremellomycetes</taxon>
        <taxon>Trichosporonales</taxon>
        <taxon>Trichosporonaceae</taxon>
        <taxon>Trichosporon</taxon>
    </lineage>
</organism>
<protein>
    <submittedName>
        <fullName evidence="2">Uncharacterized protein</fullName>
    </submittedName>
</protein>
<dbReference type="InParanoid" id="K1VNN8"/>
<dbReference type="Proteomes" id="UP000006757">
    <property type="component" value="Unassembled WGS sequence"/>
</dbReference>
<evidence type="ECO:0000256" key="1">
    <source>
        <dbReference type="SAM" id="MobiDB-lite"/>
    </source>
</evidence>
<feature type="region of interest" description="Disordered" evidence="1">
    <location>
        <begin position="142"/>
        <end position="177"/>
    </location>
</feature>
<evidence type="ECO:0000313" key="2">
    <source>
        <dbReference type="EMBL" id="EKD01072.1"/>
    </source>
</evidence>
<proteinExistence type="predicted"/>
<gene>
    <name evidence="2" type="ORF">A1Q2_04570</name>
</gene>
<evidence type="ECO:0000313" key="3">
    <source>
        <dbReference type="Proteomes" id="UP000006757"/>
    </source>
</evidence>
<accession>K1VNN8</accession>
<name>K1VNN8_TRIAC</name>
<keyword evidence="3" id="KW-1185">Reference proteome</keyword>
<reference evidence="2 3" key="1">
    <citation type="journal article" date="2012" name="Eukaryot. Cell">
        <title>Genome sequence of the Trichosporon asahii environmental strain CBS 8904.</title>
        <authorList>
            <person name="Yang R.Y."/>
            <person name="Li H.T."/>
            <person name="Zhu H."/>
            <person name="Zhou G.P."/>
            <person name="Wang M."/>
            <person name="Wang L."/>
        </authorList>
    </citation>
    <scope>NUCLEOTIDE SEQUENCE [LARGE SCALE GENOMIC DNA]</scope>
    <source>
        <strain evidence="2 3">CBS 8904</strain>
    </source>
</reference>
<sequence>MSLDSLNLTEQIYSIAAGHTSHYLVQSRAKDGVWELALWLRPDAQEPNNLQLWMGIGEDTSNVDEISRAMIKGDMSVDTRPNGGRKKNSVYLDTASAAENIGLLLDGAFLRNEGSAAAVQADLDAAKIEKLGGRIRAQQAELQRAAHSGLPAQEGSAEGREPAAAIPEAVSSQSSQS</sequence>
<comment type="caution">
    <text evidence="2">The sequence shown here is derived from an EMBL/GenBank/DDBJ whole genome shotgun (WGS) entry which is preliminary data.</text>
</comment>
<dbReference type="EMBL" id="AMBO01000325">
    <property type="protein sequence ID" value="EKD01072.1"/>
    <property type="molecule type" value="Genomic_DNA"/>
</dbReference>
<dbReference type="AlphaFoldDB" id="K1VNN8"/>
<dbReference type="HOGENOM" id="CLU_1563998_0_0_1"/>